<dbReference type="PANTHER" id="PTHR12774">
    <property type="entry name" value="PEROXISOMAL BIOGENESIS FACTOR 19"/>
    <property type="match status" value="1"/>
</dbReference>
<comment type="similarity">
    <text evidence="3">Belongs to the peroxin-19 family.</text>
</comment>
<dbReference type="PANTHER" id="PTHR12774:SF2">
    <property type="entry name" value="PEROXISOMAL BIOGENESIS FACTOR 19"/>
    <property type="match status" value="1"/>
</dbReference>
<feature type="region of interest" description="Disordered" evidence="9">
    <location>
        <begin position="299"/>
        <end position="319"/>
    </location>
</feature>
<feature type="compositionally biased region" description="Polar residues" evidence="9">
    <location>
        <begin position="1"/>
        <end position="12"/>
    </location>
</feature>
<keyword evidence="10" id="KW-1185">Reference proteome</keyword>
<dbReference type="Pfam" id="PF04614">
    <property type="entry name" value="Pex19"/>
    <property type="match status" value="1"/>
</dbReference>
<evidence type="ECO:0000256" key="2">
    <source>
        <dbReference type="ARBA" id="ARBA00004405"/>
    </source>
</evidence>
<evidence type="ECO:0000313" key="11">
    <source>
        <dbReference type="RefSeq" id="XP_019633869.1"/>
    </source>
</evidence>
<dbReference type="GO" id="GO:0033328">
    <property type="term" value="F:peroxisome membrane targeting sequence binding"/>
    <property type="evidence" value="ECO:0007669"/>
    <property type="project" value="TreeGrafter"/>
</dbReference>
<gene>
    <name evidence="11" type="primary">LOC109477230</name>
</gene>
<evidence type="ECO:0000313" key="10">
    <source>
        <dbReference type="Proteomes" id="UP000515135"/>
    </source>
</evidence>
<dbReference type="KEGG" id="bbel:109477230"/>
<dbReference type="OrthoDB" id="10264956at2759"/>
<dbReference type="RefSeq" id="XP_019633869.1">
    <property type="nucleotide sequence ID" value="XM_019778310.1"/>
</dbReference>
<dbReference type="Proteomes" id="UP000515135">
    <property type="component" value="Unplaced"/>
</dbReference>
<proteinExistence type="inferred from homology"/>
<evidence type="ECO:0000256" key="4">
    <source>
        <dbReference type="ARBA" id="ARBA00015758"/>
    </source>
</evidence>
<dbReference type="GeneID" id="109477230"/>
<evidence type="ECO:0000256" key="9">
    <source>
        <dbReference type="SAM" id="MobiDB-lite"/>
    </source>
</evidence>
<feature type="compositionally biased region" description="Low complexity" evidence="9">
    <location>
        <begin position="40"/>
        <end position="50"/>
    </location>
</feature>
<evidence type="ECO:0000256" key="1">
    <source>
        <dbReference type="ARBA" id="ARBA00003055"/>
    </source>
</evidence>
<dbReference type="InterPro" id="IPR006708">
    <property type="entry name" value="Pex19"/>
</dbReference>
<evidence type="ECO:0000256" key="7">
    <source>
        <dbReference type="ARBA" id="ARBA00029688"/>
    </source>
</evidence>
<dbReference type="GO" id="GO:0005778">
    <property type="term" value="C:peroxisomal membrane"/>
    <property type="evidence" value="ECO:0007669"/>
    <property type="project" value="UniProtKB-SubCell"/>
</dbReference>
<sequence length="319" mass="34129">MAENGASASQPAENPVPDPELDDLLDSALSDFDKARTQDAGKAAEGPAAGADGGKPAGGGAGEPQSGGDSFPTEEEALFSEVFEQELAGQIADEFEKAMKTLEEENPQLMAQFSRLAEAAAKASDIEQGPDVSPEGGTTELASSLSQTLQSMAQNAEELQNNPLTEDDLLKAMADLGLGSEGATEGAGATDLLPMMQTMMKNLLSKEVLYPSLKDICQKYPDWLEQNKSKLSQEENQKYSRQFELMKQICGEFEAEAETDAEEVKAKRFEKTLDLMQKMQDLGQPPKELVGEMAPGIEFDEHGVPKLPGGKDGEACSVM</sequence>
<organism evidence="10 11">
    <name type="scientific">Branchiostoma belcheri</name>
    <name type="common">Amphioxus</name>
    <dbReference type="NCBI Taxonomy" id="7741"/>
    <lineage>
        <taxon>Eukaryota</taxon>
        <taxon>Metazoa</taxon>
        <taxon>Chordata</taxon>
        <taxon>Cephalochordata</taxon>
        <taxon>Leptocardii</taxon>
        <taxon>Amphioxiformes</taxon>
        <taxon>Branchiostomatidae</taxon>
        <taxon>Branchiostoma</taxon>
    </lineage>
</organism>
<comment type="function">
    <text evidence="1">Necessary for early peroxisomal biogenesis. Acts both as a cytosolic chaperone and as an import receptor for peroxisomal membrane proteins (PMPs). Binds and stabilizes newly synthesized PMPs in the cytoplasm by interacting with their hydrophobic membrane-spanning domains, and targets them to the peroxisome membrane by binding to the integral membrane protein PEX3. Excludes CDKN2A from the nucleus and prevents its interaction with MDM2, which results in active degradation of TP53.</text>
</comment>
<evidence type="ECO:0000256" key="5">
    <source>
        <dbReference type="ARBA" id="ARBA00022593"/>
    </source>
</evidence>
<dbReference type="InterPro" id="IPR038322">
    <property type="entry name" value="Pex19_C_sf"/>
</dbReference>
<evidence type="ECO:0000256" key="6">
    <source>
        <dbReference type="ARBA" id="ARBA00025898"/>
    </source>
</evidence>
<feature type="compositionally biased region" description="Gly residues" evidence="9">
    <location>
        <begin position="51"/>
        <end position="62"/>
    </location>
</feature>
<feature type="region of interest" description="Disordered" evidence="9">
    <location>
        <begin position="121"/>
        <end position="145"/>
    </location>
</feature>
<comment type="subcellular location">
    <subcellularLocation>
        <location evidence="2">Peroxisome membrane</location>
        <topology evidence="2">Lipid-anchor</topology>
        <orientation evidence="2">Cytoplasmic side</orientation>
    </subcellularLocation>
</comment>
<keyword evidence="5" id="KW-0962">Peroxisome biogenesis</keyword>
<evidence type="ECO:0000256" key="3">
    <source>
        <dbReference type="ARBA" id="ARBA00006326"/>
    </source>
</evidence>
<feature type="region of interest" description="Disordered" evidence="9">
    <location>
        <begin position="1"/>
        <end position="77"/>
    </location>
</feature>
<dbReference type="GO" id="GO:0045046">
    <property type="term" value="P:protein import into peroxisome membrane"/>
    <property type="evidence" value="ECO:0007669"/>
    <property type="project" value="TreeGrafter"/>
</dbReference>
<name>A0A6P4ZIK2_BRABE</name>
<dbReference type="AlphaFoldDB" id="A0A6P4ZIK2"/>
<accession>A0A6P4ZIK2</accession>
<dbReference type="Gene3D" id="1.20.120.900">
    <property type="entry name" value="Pex19, mPTS binding domain"/>
    <property type="match status" value="1"/>
</dbReference>
<reference evidence="11" key="1">
    <citation type="submission" date="2025-08" db="UniProtKB">
        <authorList>
            <consortium name="RefSeq"/>
        </authorList>
    </citation>
    <scope>IDENTIFICATION</scope>
    <source>
        <tissue evidence="11">Gonad</tissue>
    </source>
</reference>
<comment type="subunit">
    <text evidence="6">Interacts with a broad range of peroxisomal membrane proteins, including PEX3, PEX10, PEX11A, PEX11B, PEX12, PEX13, PEX14 and PEX16, PXMP2/PMP22, PXMP4/PMP24, SLC25A17/PMP34, ABCD1/ALDP, ABCD2/ALDRP, and ABCD3/PMP70. Also interacts with the tumor suppressor CDKN2A/p19ARF.</text>
</comment>
<protein>
    <recommendedName>
        <fullName evidence="4">Peroxisomal biogenesis factor 19</fullName>
    </recommendedName>
    <alternativeName>
        <fullName evidence="7">Peroxin-19</fullName>
    </alternativeName>
    <alternativeName>
        <fullName evidence="8">Peroxisomal farnesylated protein</fullName>
    </alternativeName>
</protein>
<evidence type="ECO:0000256" key="8">
    <source>
        <dbReference type="ARBA" id="ARBA00032710"/>
    </source>
</evidence>